<protein>
    <submittedName>
        <fullName evidence="4">G7503 protein</fullName>
    </submittedName>
</protein>
<comment type="similarity">
    <text evidence="1">Belongs to the SRR1 family.</text>
</comment>
<feature type="domain" description="SRR1-like" evidence="3">
    <location>
        <begin position="95"/>
        <end position="260"/>
    </location>
</feature>
<dbReference type="Proteomes" id="UP001497392">
    <property type="component" value="Unassembled WGS sequence"/>
</dbReference>
<name>A0ABP1G0K3_9CHLO</name>
<dbReference type="InterPro" id="IPR040044">
    <property type="entry name" value="SRR1L"/>
</dbReference>
<evidence type="ECO:0000313" key="4">
    <source>
        <dbReference type="EMBL" id="CAL5224764.1"/>
    </source>
</evidence>
<dbReference type="PANTHER" id="PTHR28626">
    <property type="entry name" value="SRR1-LIKE PROTEIN"/>
    <property type="match status" value="1"/>
</dbReference>
<dbReference type="InterPro" id="IPR012942">
    <property type="entry name" value="SRR1-like"/>
</dbReference>
<comment type="caution">
    <text evidence="4">The sequence shown here is derived from an EMBL/GenBank/DDBJ whole genome shotgun (WGS) entry which is preliminary data.</text>
</comment>
<proteinExistence type="inferred from homology"/>
<evidence type="ECO:0000313" key="5">
    <source>
        <dbReference type="Proteomes" id="UP001497392"/>
    </source>
</evidence>
<dbReference type="Pfam" id="PF07985">
    <property type="entry name" value="SRR1"/>
    <property type="match status" value="1"/>
</dbReference>
<organism evidence="4 5">
    <name type="scientific">Coccomyxa viridis</name>
    <dbReference type="NCBI Taxonomy" id="1274662"/>
    <lineage>
        <taxon>Eukaryota</taxon>
        <taxon>Viridiplantae</taxon>
        <taxon>Chlorophyta</taxon>
        <taxon>core chlorophytes</taxon>
        <taxon>Trebouxiophyceae</taxon>
        <taxon>Trebouxiophyceae incertae sedis</taxon>
        <taxon>Coccomyxaceae</taxon>
        <taxon>Coccomyxa</taxon>
    </lineage>
</organism>
<gene>
    <name evidence="4" type="primary">g7503</name>
    <name evidence="4" type="ORF">VP750_LOCUS6423</name>
</gene>
<feature type="compositionally biased region" description="Low complexity" evidence="2">
    <location>
        <begin position="18"/>
        <end position="31"/>
    </location>
</feature>
<evidence type="ECO:0000256" key="1">
    <source>
        <dbReference type="ARBA" id="ARBA00009856"/>
    </source>
</evidence>
<accession>A0ABP1G0K3</accession>
<keyword evidence="5" id="KW-1185">Reference proteome</keyword>
<reference evidence="4 5" key="1">
    <citation type="submission" date="2024-06" db="EMBL/GenBank/DDBJ databases">
        <authorList>
            <person name="Kraege A."/>
            <person name="Thomma B."/>
        </authorList>
    </citation>
    <scope>NUCLEOTIDE SEQUENCE [LARGE SCALE GENOMIC DNA]</scope>
</reference>
<evidence type="ECO:0000256" key="2">
    <source>
        <dbReference type="SAM" id="MobiDB-lite"/>
    </source>
</evidence>
<feature type="region of interest" description="Disordered" evidence="2">
    <location>
        <begin position="1"/>
        <end position="39"/>
    </location>
</feature>
<sequence>MPTPARAPFAPGQDSNGSKASSAAPSQQQYSPEEVASQAKDLQEEVLRLQHDVRNSEFFRNFKTVFLGVEEPVAEAESREGSSTSGRPFEQDRWHWSSVKQLVSYGLGSPRKSVASRYQLGFALLLAELLPGLTEPLSTYDPAFDDVDKALLSNLGVAVHATDEQCARVAHEPTLFYMPHCITAGYGNLLRANASCLNRVAIFGNSFLGYRVAWKIGRSEREEIQEILELMEEGRVRESAIDERDMEGISDRAFYRHSLHLFRSSR</sequence>
<evidence type="ECO:0000259" key="3">
    <source>
        <dbReference type="Pfam" id="PF07985"/>
    </source>
</evidence>
<dbReference type="EMBL" id="CAXHTA020000011">
    <property type="protein sequence ID" value="CAL5224764.1"/>
    <property type="molecule type" value="Genomic_DNA"/>
</dbReference>
<dbReference type="PANTHER" id="PTHR28626:SF3">
    <property type="entry name" value="SRR1-LIKE PROTEIN"/>
    <property type="match status" value="1"/>
</dbReference>